<protein>
    <submittedName>
        <fullName evidence="6">TetR/AcrR family transcriptional regulator</fullName>
    </submittedName>
</protein>
<dbReference type="InterPro" id="IPR036271">
    <property type="entry name" value="Tet_transcr_reg_TetR-rel_C_sf"/>
</dbReference>
<keyword evidence="3" id="KW-0804">Transcription</keyword>
<dbReference type="RefSeq" id="WP_131606711.1">
    <property type="nucleotide sequence ID" value="NZ_SJSM01000001.1"/>
</dbReference>
<dbReference type="OrthoDB" id="9798857at2"/>
<sequence>MNKAERTRRFIIEKSASIINRKGMAGTSLSDIMEATKLAKGGIYGNFENKEEICMEAFLYLTETLARRLDGAVNLGRNAKEKFHNLLEAYKGNKDVEGGCPILNFGVEADDTHPNMKVYVKKAINSSQKRILNIISDGIANEEISSTVNPKNFSVKVFAMIEGAILCRRVVENDEQMRIVMDSIWEEFESFLK</sequence>
<evidence type="ECO:0000256" key="1">
    <source>
        <dbReference type="ARBA" id="ARBA00023015"/>
    </source>
</evidence>
<dbReference type="PANTHER" id="PTHR47506:SF3">
    <property type="entry name" value="HTH-TYPE TRANSCRIPTIONAL REGULATOR LMRA"/>
    <property type="match status" value="1"/>
</dbReference>
<dbReference type="Pfam" id="PF00440">
    <property type="entry name" value="TetR_N"/>
    <property type="match status" value="1"/>
</dbReference>
<dbReference type="GO" id="GO:0003677">
    <property type="term" value="F:DNA binding"/>
    <property type="evidence" value="ECO:0007669"/>
    <property type="project" value="UniProtKB-UniRule"/>
</dbReference>
<evidence type="ECO:0000256" key="2">
    <source>
        <dbReference type="ARBA" id="ARBA00023125"/>
    </source>
</evidence>
<evidence type="ECO:0000256" key="3">
    <source>
        <dbReference type="ARBA" id="ARBA00023163"/>
    </source>
</evidence>
<name>A0A4R0NG35_9SPHI</name>
<gene>
    <name evidence="6" type="ORF">EZ444_02000</name>
    <name evidence="7" type="ORF">FBD94_04860</name>
</gene>
<dbReference type="PROSITE" id="PS50977">
    <property type="entry name" value="HTH_TETR_2"/>
    <property type="match status" value="1"/>
</dbReference>
<dbReference type="EMBL" id="SWDX01000002">
    <property type="protein sequence ID" value="TKC63685.1"/>
    <property type="molecule type" value="Genomic_DNA"/>
</dbReference>
<evidence type="ECO:0000313" key="9">
    <source>
        <dbReference type="Proteomes" id="UP000309594"/>
    </source>
</evidence>
<keyword evidence="2 4" id="KW-0238">DNA-binding</keyword>
<organism evidence="6 8">
    <name type="scientific">Pedobacter hiemivivus</name>
    <dbReference type="NCBI Taxonomy" id="2530454"/>
    <lineage>
        <taxon>Bacteria</taxon>
        <taxon>Pseudomonadati</taxon>
        <taxon>Bacteroidota</taxon>
        <taxon>Sphingobacteriia</taxon>
        <taxon>Sphingobacteriales</taxon>
        <taxon>Sphingobacteriaceae</taxon>
        <taxon>Pedobacter</taxon>
    </lineage>
</organism>
<dbReference type="Proteomes" id="UP000309594">
    <property type="component" value="Unassembled WGS sequence"/>
</dbReference>
<reference evidence="7 9" key="2">
    <citation type="submission" date="2019-04" db="EMBL/GenBank/DDBJ databases">
        <title>Pedobacter sp. RP-1-16 sp. nov., isolated from Arctic soil.</title>
        <authorList>
            <person name="Dahal R.H."/>
            <person name="Kim D.-U."/>
        </authorList>
    </citation>
    <scope>NUCLEOTIDE SEQUENCE [LARGE SCALE GENOMIC DNA]</scope>
    <source>
        <strain evidence="7 9">RP-1-16</strain>
    </source>
</reference>
<proteinExistence type="predicted"/>
<evidence type="ECO:0000313" key="7">
    <source>
        <dbReference type="EMBL" id="TKC63685.1"/>
    </source>
</evidence>
<keyword evidence="1" id="KW-0805">Transcription regulation</keyword>
<dbReference type="Gene3D" id="1.10.357.10">
    <property type="entry name" value="Tetracycline Repressor, domain 2"/>
    <property type="match status" value="1"/>
</dbReference>
<accession>A0A4R0NG35</accession>
<dbReference type="InterPro" id="IPR011075">
    <property type="entry name" value="TetR_C"/>
</dbReference>
<evidence type="ECO:0000313" key="6">
    <source>
        <dbReference type="EMBL" id="TCC99471.1"/>
    </source>
</evidence>
<keyword evidence="8" id="KW-1185">Reference proteome</keyword>
<evidence type="ECO:0000313" key="8">
    <source>
        <dbReference type="Proteomes" id="UP000291117"/>
    </source>
</evidence>
<dbReference type="SUPFAM" id="SSF48498">
    <property type="entry name" value="Tetracyclin repressor-like, C-terminal domain"/>
    <property type="match status" value="1"/>
</dbReference>
<accession>A0A4U1GHH6</accession>
<evidence type="ECO:0000256" key="4">
    <source>
        <dbReference type="PROSITE-ProRule" id="PRU00335"/>
    </source>
</evidence>
<dbReference type="Proteomes" id="UP000291117">
    <property type="component" value="Unassembled WGS sequence"/>
</dbReference>
<feature type="DNA-binding region" description="H-T-H motif" evidence="4">
    <location>
        <begin position="28"/>
        <end position="47"/>
    </location>
</feature>
<dbReference type="PANTHER" id="PTHR47506">
    <property type="entry name" value="TRANSCRIPTIONAL REGULATORY PROTEIN"/>
    <property type="match status" value="1"/>
</dbReference>
<dbReference type="AlphaFoldDB" id="A0A4R0NG35"/>
<feature type="domain" description="HTH tetR-type" evidence="5">
    <location>
        <begin position="5"/>
        <end position="65"/>
    </location>
</feature>
<dbReference type="InterPro" id="IPR001647">
    <property type="entry name" value="HTH_TetR"/>
</dbReference>
<dbReference type="InterPro" id="IPR009057">
    <property type="entry name" value="Homeodomain-like_sf"/>
</dbReference>
<evidence type="ECO:0000259" key="5">
    <source>
        <dbReference type="PROSITE" id="PS50977"/>
    </source>
</evidence>
<comment type="caution">
    <text evidence="6">The sequence shown here is derived from an EMBL/GenBank/DDBJ whole genome shotgun (WGS) entry which is preliminary data.</text>
</comment>
<reference evidence="6 8" key="1">
    <citation type="submission" date="2019-02" db="EMBL/GenBank/DDBJ databases">
        <title>Pedobacter sp. RP-3-8 sp. nov., isolated from Arctic soil.</title>
        <authorList>
            <person name="Dahal R.H."/>
        </authorList>
    </citation>
    <scope>NUCLEOTIDE SEQUENCE [LARGE SCALE GENOMIC DNA]</scope>
    <source>
        <strain evidence="6 8">RP-3-8</strain>
    </source>
</reference>
<dbReference type="EMBL" id="SJSM01000001">
    <property type="protein sequence ID" value="TCC99471.1"/>
    <property type="molecule type" value="Genomic_DNA"/>
</dbReference>
<dbReference type="SUPFAM" id="SSF46689">
    <property type="entry name" value="Homeodomain-like"/>
    <property type="match status" value="1"/>
</dbReference>
<dbReference type="Pfam" id="PF16925">
    <property type="entry name" value="TetR_C_13"/>
    <property type="match status" value="1"/>
</dbReference>